<dbReference type="EMBL" id="JADCNM010000005">
    <property type="protein sequence ID" value="KAG0483881.1"/>
    <property type="molecule type" value="Genomic_DNA"/>
</dbReference>
<dbReference type="AlphaFoldDB" id="A0A835V5J0"/>
<name>A0A835V5J0_VANPL</name>
<gene>
    <name evidence="1" type="ORF">HPP92_011965</name>
</gene>
<dbReference type="Proteomes" id="UP000639772">
    <property type="component" value="Unassembled WGS sequence"/>
</dbReference>
<evidence type="ECO:0000313" key="1">
    <source>
        <dbReference type="EMBL" id="KAG0483881.1"/>
    </source>
</evidence>
<accession>A0A835V5J0</accession>
<organism evidence="1 2">
    <name type="scientific">Vanilla planifolia</name>
    <name type="common">Vanilla</name>
    <dbReference type="NCBI Taxonomy" id="51239"/>
    <lineage>
        <taxon>Eukaryota</taxon>
        <taxon>Viridiplantae</taxon>
        <taxon>Streptophyta</taxon>
        <taxon>Embryophyta</taxon>
        <taxon>Tracheophyta</taxon>
        <taxon>Spermatophyta</taxon>
        <taxon>Magnoliopsida</taxon>
        <taxon>Liliopsida</taxon>
        <taxon>Asparagales</taxon>
        <taxon>Orchidaceae</taxon>
        <taxon>Vanilloideae</taxon>
        <taxon>Vanilleae</taxon>
        <taxon>Vanilla</taxon>
    </lineage>
</organism>
<reference evidence="1 2" key="1">
    <citation type="journal article" date="2020" name="Nat. Food">
        <title>A phased Vanilla planifolia genome enables genetic improvement of flavour and production.</title>
        <authorList>
            <person name="Hasing T."/>
            <person name="Tang H."/>
            <person name="Brym M."/>
            <person name="Khazi F."/>
            <person name="Huang T."/>
            <person name="Chambers A.H."/>
        </authorList>
    </citation>
    <scope>NUCLEOTIDE SEQUENCE [LARGE SCALE GENOMIC DNA]</scope>
    <source>
        <tissue evidence="1">Leaf</tissue>
    </source>
</reference>
<dbReference type="InterPro" id="IPR023393">
    <property type="entry name" value="START-like_dom_sf"/>
</dbReference>
<protein>
    <recommendedName>
        <fullName evidence="3">Bet v I/Major latex protein domain-containing protein</fullName>
    </recommendedName>
</protein>
<comment type="caution">
    <text evidence="1">The sequence shown here is derived from an EMBL/GenBank/DDBJ whole genome shotgun (WGS) entry which is preliminary data.</text>
</comment>
<dbReference type="OrthoDB" id="1879545at2759"/>
<dbReference type="Gene3D" id="3.30.530.20">
    <property type="match status" value="1"/>
</dbReference>
<dbReference type="SUPFAM" id="SSF55961">
    <property type="entry name" value="Bet v1-like"/>
    <property type="match status" value="1"/>
</dbReference>
<evidence type="ECO:0008006" key="3">
    <source>
        <dbReference type="Google" id="ProtNLM"/>
    </source>
</evidence>
<sequence>MAAKLQFRTDAAGVGVATLWDALTKDKMELVRKVAPDLLTESEFLEGDGIALGAVFKVRFGAVEFDEKEHLLSFEAVEGGFLSRGFTYYVVSFKLDEVGQGNTVLTTTMTYDLDKELGGAEAFEEFRKVVLHYVDSVVSYLQKATKRSMAGKRLLV</sequence>
<proteinExistence type="predicted"/>
<evidence type="ECO:0000313" key="2">
    <source>
        <dbReference type="Proteomes" id="UP000639772"/>
    </source>
</evidence>